<dbReference type="InterPro" id="IPR011006">
    <property type="entry name" value="CheY-like_superfamily"/>
</dbReference>
<dbReference type="Gene3D" id="3.40.50.2300">
    <property type="match status" value="1"/>
</dbReference>
<evidence type="ECO:0000313" key="12">
    <source>
        <dbReference type="Proteomes" id="UP001597241"/>
    </source>
</evidence>
<dbReference type="EC" id="2.7.13.3" evidence="2"/>
<dbReference type="Pfam" id="PF00497">
    <property type="entry name" value="SBP_bac_3"/>
    <property type="match status" value="1"/>
</dbReference>
<dbReference type="InterPro" id="IPR036097">
    <property type="entry name" value="HisK_dim/P_sf"/>
</dbReference>
<feature type="domain" description="Histidine kinase" evidence="9">
    <location>
        <begin position="322"/>
        <end position="540"/>
    </location>
</feature>
<keyword evidence="11" id="KW-0067">ATP-binding</keyword>
<protein>
    <recommendedName>
        <fullName evidence="2">histidine kinase</fullName>
        <ecNumber evidence="2">2.7.13.3</ecNumber>
    </recommendedName>
</protein>
<dbReference type="Pfam" id="PF00512">
    <property type="entry name" value="HisKA"/>
    <property type="match status" value="1"/>
</dbReference>
<accession>A0ABW3WPR1</accession>
<keyword evidence="7" id="KW-1133">Transmembrane helix</keyword>
<dbReference type="PROSITE" id="PS50109">
    <property type="entry name" value="HIS_KIN"/>
    <property type="match status" value="1"/>
</dbReference>
<keyword evidence="12" id="KW-1185">Reference proteome</keyword>
<dbReference type="InterPro" id="IPR004358">
    <property type="entry name" value="Sig_transdc_His_kin-like_C"/>
</dbReference>
<dbReference type="InterPro" id="IPR003594">
    <property type="entry name" value="HATPase_dom"/>
</dbReference>
<evidence type="ECO:0000256" key="5">
    <source>
        <dbReference type="ARBA" id="ARBA00022777"/>
    </source>
</evidence>
<feature type="transmembrane region" description="Helical" evidence="7">
    <location>
        <begin position="256"/>
        <end position="277"/>
    </location>
</feature>
<dbReference type="CDD" id="cd16922">
    <property type="entry name" value="HATPase_EvgS-ArcB-TorS-like"/>
    <property type="match status" value="1"/>
</dbReference>
<dbReference type="SMART" id="SM00448">
    <property type="entry name" value="REC"/>
    <property type="match status" value="1"/>
</dbReference>
<comment type="caution">
    <text evidence="11">The sequence shown here is derived from an EMBL/GenBank/DDBJ whole genome shotgun (WGS) entry which is preliminary data.</text>
</comment>
<evidence type="ECO:0000256" key="4">
    <source>
        <dbReference type="ARBA" id="ARBA00022679"/>
    </source>
</evidence>
<dbReference type="RefSeq" id="WP_386809068.1">
    <property type="nucleotide sequence ID" value="NZ_JBHTMV010000004.1"/>
</dbReference>
<dbReference type="Pfam" id="PF02518">
    <property type="entry name" value="HATPase_c"/>
    <property type="match status" value="1"/>
</dbReference>
<evidence type="ECO:0000259" key="10">
    <source>
        <dbReference type="PROSITE" id="PS50110"/>
    </source>
</evidence>
<dbReference type="InterPro" id="IPR005467">
    <property type="entry name" value="His_kinase_dom"/>
</dbReference>
<keyword evidence="5" id="KW-0418">Kinase</keyword>
<dbReference type="PANTHER" id="PTHR43047:SF64">
    <property type="entry name" value="HISTIDINE KINASE CONTAINING CHEY-HOMOLOGOUS RECEIVER DOMAIN AND PAS DOMAIN-RELATED"/>
    <property type="match status" value="1"/>
</dbReference>
<name>A0ABW3WPR1_9FLAO</name>
<evidence type="ECO:0000256" key="2">
    <source>
        <dbReference type="ARBA" id="ARBA00012438"/>
    </source>
</evidence>
<dbReference type="CDD" id="cd17546">
    <property type="entry name" value="REC_hyHK_CKI1_RcsC-like"/>
    <property type="match status" value="1"/>
</dbReference>
<dbReference type="PRINTS" id="PR00344">
    <property type="entry name" value="BCTRLSENSOR"/>
</dbReference>
<dbReference type="SUPFAM" id="SSF53850">
    <property type="entry name" value="Periplasmic binding protein-like II"/>
    <property type="match status" value="1"/>
</dbReference>
<dbReference type="SUPFAM" id="SSF52172">
    <property type="entry name" value="CheY-like"/>
    <property type="match status" value="1"/>
</dbReference>
<feature type="domain" description="Response regulatory" evidence="10">
    <location>
        <begin position="563"/>
        <end position="678"/>
    </location>
</feature>
<dbReference type="SUPFAM" id="SSF55874">
    <property type="entry name" value="ATPase domain of HSP90 chaperone/DNA topoisomerase II/histidine kinase"/>
    <property type="match status" value="1"/>
</dbReference>
<reference evidence="12" key="1">
    <citation type="journal article" date="2019" name="Int. J. Syst. Evol. Microbiol.">
        <title>The Global Catalogue of Microorganisms (GCM) 10K type strain sequencing project: providing services to taxonomists for standard genome sequencing and annotation.</title>
        <authorList>
            <consortium name="The Broad Institute Genomics Platform"/>
            <consortium name="The Broad Institute Genome Sequencing Center for Infectious Disease"/>
            <person name="Wu L."/>
            <person name="Ma J."/>
        </authorList>
    </citation>
    <scope>NUCLEOTIDE SEQUENCE [LARGE SCALE GENOMIC DNA]</scope>
    <source>
        <strain evidence="12">CCUG 62221</strain>
    </source>
</reference>
<gene>
    <name evidence="11" type="ORF">ACFQ5N_08475</name>
</gene>
<dbReference type="PROSITE" id="PS50110">
    <property type="entry name" value="RESPONSE_REGULATORY"/>
    <property type="match status" value="1"/>
</dbReference>
<sequence length="678" mass="77319">MKSKLIFLFLFIVSTTSKLYPQFEVTFSNNYPPFNFTNEKQELVGFNVDILNAINDLYDTTDIQISSGNWAAINTALKNGKTNAIGGAHYPGSIDENYIYTRSTINTSHCFFYNTKYISNFSLEKFRTTKSPLVAMWKNDVLVHYVLSLNPSAKFIYIKNYEELIEAIDNDAITCLFGQRIGGLYFANKLKKDYIKTLDHRILERNMGFKVSKNSPELAQILNNGLEVILANGTYEKIYNKWFSNYEKQHFNWKDYIKYIFIITALFLALLIINWILRTKVRNKTKDLRRQIEVNADIMQELEIQKFKAEESDRMKSAFLANMSHEIRTPMNGILGFTELLKNADYSTEKRTKFIDIIQKSGNRMLNTINNIVDISKLDSGLEVVQIKQVAIETMVTELVDFFNQEATEKGLYLTLDAPVTGSSTPFYCDPYKLNSILTNLLKNALKFTLNGGIELKYRYSKNGVEFWIADTGIGIPIDKQATIFNEFVQADSSHSSGYEGSGLGLSISKGYVQLLSGKINLTSAPTKGTTFYVFIPNASKKEIVTKPKAPQITKPKALPHYHIIIAEDDSTTYYFLKEILKDVSKSIHYAKNGNEVVELAKKYPATDVILMDIKMPYLNGFEATKIIRTFNKDVYIIGHTAFAQESYKQKLLAVGCNSYISKPINREKLLNLLKNIK</sequence>
<proteinExistence type="predicted"/>
<dbReference type="PANTHER" id="PTHR43047">
    <property type="entry name" value="TWO-COMPONENT HISTIDINE PROTEIN KINASE"/>
    <property type="match status" value="1"/>
</dbReference>
<dbReference type="Gene3D" id="1.10.287.130">
    <property type="match status" value="1"/>
</dbReference>
<dbReference type="InterPro" id="IPR001638">
    <property type="entry name" value="Solute-binding_3/MltF_N"/>
</dbReference>
<evidence type="ECO:0000256" key="7">
    <source>
        <dbReference type="SAM" id="Phobius"/>
    </source>
</evidence>
<dbReference type="SMART" id="SM00062">
    <property type="entry name" value="PBPb"/>
    <property type="match status" value="1"/>
</dbReference>
<dbReference type="SMART" id="SM00387">
    <property type="entry name" value="HATPase_c"/>
    <property type="match status" value="1"/>
</dbReference>
<evidence type="ECO:0000256" key="6">
    <source>
        <dbReference type="PROSITE-ProRule" id="PRU00169"/>
    </source>
</evidence>
<dbReference type="InterPro" id="IPR003661">
    <property type="entry name" value="HisK_dim/P_dom"/>
</dbReference>
<keyword evidence="11" id="KW-0547">Nucleotide-binding</keyword>
<evidence type="ECO:0000259" key="9">
    <source>
        <dbReference type="PROSITE" id="PS50109"/>
    </source>
</evidence>
<dbReference type="Pfam" id="PF00072">
    <property type="entry name" value="Response_reg"/>
    <property type="match status" value="1"/>
</dbReference>
<dbReference type="GO" id="GO:0005524">
    <property type="term" value="F:ATP binding"/>
    <property type="evidence" value="ECO:0007669"/>
    <property type="project" value="UniProtKB-KW"/>
</dbReference>
<feature type="modified residue" description="4-aspartylphosphate" evidence="6">
    <location>
        <position position="613"/>
    </location>
</feature>
<evidence type="ECO:0000256" key="1">
    <source>
        <dbReference type="ARBA" id="ARBA00000085"/>
    </source>
</evidence>
<dbReference type="InterPro" id="IPR001789">
    <property type="entry name" value="Sig_transdc_resp-reg_receiver"/>
</dbReference>
<evidence type="ECO:0000256" key="3">
    <source>
        <dbReference type="ARBA" id="ARBA00022553"/>
    </source>
</evidence>
<keyword evidence="3 6" id="KW-0597">Phosphoprotein</keyword>
<organism evidence="11 12">
    <name type="scientific">Lutibacter holmesii</name>
    <dbReference type="NCBI Taxonomy" id="1137985"/>
    <lineage>
        <taxon>Bacteria</taxon>
        <taxon>Pseudomonadati</taxon>
        <taxon>Bacteroidota</taxon>
        <taxon>Flavobacteriia</taxon>
        <taxon>Flavobacteriales</taxon>
        <taxon>Flavobacteriaceae</taxon>
        <taxon>Lutibacter</taxon>
    </lineage>
</organism>
<keyword evidence="7" id="KW-0472">Membrane</keyword>
<keyword evidence="8" id="KW-0732">Signal</keyword>
<dbReference type="InterPro" id="IPR036890">
    <property type="entry name" value="HATPase_C_sf"/>
</dbReference>
<feature type="signal peptide" evidence="8">
    <location>
        <begin position="1"/>
        <end position="19"/>
    </location>
</feature>
<dbReference type="Gene3D" id="3.30.565.10">
    <property type="entry name" value="Histidine kinase-like ATPase, C-terminal domain"/>
    <property type="match status" value="1"/>
</dbReference>
<dbReference type="Proteomes" id="UP001597241">
    <property type="component" value="Unassembled WGS sequence"/>
</dbReference>
<dbReference type="Gene3D" id="3.40.190.10">
    <property type="entry name" value="Periplasmic binding protein-like II"/>
    <property type="match status" value="2"/>
</dbReference>
<evidence type="ECO:0000256" key="8">
    <source>
        <dbReference type="SAM" id="SignalP"/>
    </source>
</evidence>
<dbReference type="SUPFAM" id="SSF47384">
    <property type="entry name" value="Homodimeric domain of signal transducing histidine kinase"/>
    <property type="match status" value="1"/>
</dbReference>
<comment type="catalytic activity">
    <reaction evidence="1">
        <text>ATP + protein L-histidine = ADP + protein N-phospho-L-histidine.</text>
        <dbReference type="EC" id="2.7.13.3"/>
    </reaction>
</comment>
<evidence type="ECO:0000313" key="11">
    <source>
        <dbReference type="EMBL" id="MFD1293867.1"/>
    </source>
</evidence>
<keyword evidence="4" id="KW-0808">Transferase</keyword>
<feature type="chain" id="PRO_5046282332" description="histidine kinase" evidence="8">
    <location>
        <begin position="20"/>
        <end position="678"/>
    </location>
</feature>
<keyword evidence="7" id="KW-0812">Transmembrane</keyword>
<dbReference type="SMART" id="SM00388">
    <property type="entry name" value="HisKA"/>
    <property type="match status" value="1"/>
</dbReference>
<dbReference type="CDD" id="cd00082">
    <property type="entry name" value="HisKA"/>
    <property type="match status" value="1"/>
</dbReference>
<dbReference type="EMBL" id="JBHTMV010000004">
    <property type="protein sequence ID" value="MFD1293867.1"/>
    <property type="molecule type" value="Genomic_DNA"/>
</dbReference>